<accession>A0A8T0WEF1</accession>
<proteinExistence type="predicted"/>
<organism evidence="2 3">
    <name type="scientific">Panicum virgatum</name>
    <name type="common">Blackwell switchgrass</name>
    <dbReference type="NCBI Taxonomy" id="38727"/>
    <lineage>
        <taxon>Eukaryota</taxon>
        <taxon>Viridiplantae</taxon>
        <taxon>Streptophyta</taxon>
        <taxon>Embryophyta</taxon>
        <taxon>Tracheophyta</taxon>
        <taxon>Spermatophyta</taxon>
        <taxon>Magnoliopsida</taxon>
        <taxon>Liliopsida</taxon>
        <taxon>Poales</taxon>
        <taxon>Poaceae</taxon>
        <taxon>PACMAD clade</taxon>
        <taxon>Panicoideae</taxon>
        <taxon>Panicodae</taxon>
        <taxon>Paniceae</taxon>
        <taxon>Panicinae</taxon>
        <taxon>Panicum</taxon>
        <taxon>Panicum sect. Hiantes</taxon>
    </lineage>
</organism>
<evidence type="ECO:0000313" key="3">
    <source>
        <dbReference type="Proteomes" id="UP000823388"/>
    </source>
</evidence>
<feature type="compositionally biased region" description="Basic and acidic residues" evidence="1">
    <location>
        <begin position="172"/>
        <end position="182"/>
    </location>
</feature>
<feature type="region of interest" description="Disordered" evidence="1">
    <location>
        <begin position="271"/>
        <end position="300"/>
    </location>
</feature>
<reference evidence="2" key="1">
    <citation type="submission" date="2020-05" db="EMBL/GenBank/DDBJ databases">
        <title>WGS assembly of Panicum virgatum.</title>
        <authorList>
            <person name="Lovell J.T."/>
            <person name="Jenkins J."/>
            <person name="Shu S."/>
            <person name="Juenger T.E."/>
            <person name="Schmutz J."/>
        </authorList>
    </citation>
    <scope>NUCLEOTIDE SEQUENCE</scope>
    <source>
        <strain evidence="2">AP13</strain>
    </source>
</reference>
<keyword evidence="3" id="KW-1185">Reference proteome</keyword>
<evidence type="ECO:0000256" key="1">
    <source>
        <dbReference type="SAM" id="MobiDB-lite"/>
    </source>
</evidence>
<sequence length="388" mass="41563">MAFSPSAPLGAILLDFPHASAALWRGAPDLFCLTADSSLRRAPRGRDGELLLHLRRGGTLGPAGTAAPKRGRRGSARNFSRADCHPHSPRAREGAAAGAAGSHRVQEGGRAQEGATERRAVAPSLLRARPLPWPARHSLRRTQARPLPWPARHSPPPADSSSGPSPPLRRRGGADGRSREVRSPGGGGGRRRGGGRGAEGGDRRREWRAAGHARVRVRGGGGEAGEGARGWGEAWWLVAGSVARGFLERKKRGRRVRIKKIRRIYLQKTKEWRGSTSRDGPRRAISPGHHVSSQERLGSVRPLPALPPHGVEYASMLQKVETSSEVEPVLVGGHACSAVVESPVGSSPAQVRSQSRTSLGVARGIFLRVVPELGCACVWMCEYVCESR</sequence>
<feature type="compositionally biased region" description="Pro residues" evidence="1">
    <location>
        <begin position="147"/>
        <end position="158"/>
    </location>
</feature>
<gene>
    <name evidence="2" type="ORF">PVAP13_2KG373000</name>
</gene>
<dbReference type="AlphaFoldDB" id="A0A8T0WEF1"/>
<dbReference type="Proteomes" id="UP000823388">
    <property type="component" value="Chromosome 2K"/>
</dbReference>
<dbReference type="EMBL" id="CM029039">
    <property type="protein sequence ID" value="KAG2644557.1"/>
    <property type="molecule type" value="Genomic_DNA"/>
</dbReference>
<feature type="compositionally biased region" description="Basic and acidic residues" evidence="1">
    <location>
        <begin position="199"/>
        <end position="209"/>
    </location>
</feature>
<comment type="caution">
    <text evidence="2">The sequence shown here is derived from an EMBL/GenBank/DDBJ whole genome shotgun (WGS) entry which is preliminary data.</text>
</comment>
<protein>
    <submittedName>
        <fullName evidence="2">Uncharacterized protein</fullName>
    </submittedName>
</protein>
<name>A0A8T0WEF1_PANVG</name>
<feature type="compositionally biased region" description="Basic and acidic residues" evidence="1">
    <location>
        <begin position="80"/>
        <end position="93"/>
    </location>
</feature>
<feature type="region of interest" description="Disordered" evidence="1">
    <location>
        <begin position="56"/>
        <end position="211"/>
    </location>
</feature>
<evidence type="ECO:0000313" key="2">
    <source>
        <dbReference type="EMBL" id="KAG2644557.1"/>
    </source>
</evidence>